<evidence type="ECO:0000256" key="9">
    <source>
        <dbReference type="ARBA" id="ARBA00033070"/>
    </source>
</evidence>
<sequence length="302" mass="32924">MQNPNFKLNLTEEKGNFAEIHITPLEKGFGHTLGNALRRVLLGNLEGSAATHVKIDGVRHQFSTLSGLQENIIDFILNLKGVYFKTEGDGPFTVKIDSKEKTTLTAGDLVCPAGVSVTNPEHVLAHISGPKMALKGQITVAKGIGYSPADEHNTDEIGLIPVDSIFTPVIKANYLVESTRVGRRTDLDMIRLMVETNGTITPLEAVKNAAEILSAYFTQIFDPTFTEEETVKTSLVTGDDQSIEELGLPTRVTNALKKGGFVKLNDFSSASYDDLLKVKNLGEKSVKDIIKKLEKKGIQVTK</sequence>
<organism evidence="13 14">
    <name type="scientific">Candidatus Chazhemtobacterium aquaticus</name>
    <dbReference type="NCBI Taxonomy" id="2715735"/>
    <lineage>
        <taxon>Bacteria</taxon>
        <taxon>Candidatus Chazhemtobacteraceae</taxon>
        <taxon>Candidatus Chazhemtobacterium</taxon>
    </lineage>
</organism>
<dbReference type="Pfam" id="PF01000">
    <property type="entry name" value="RNA_pol_A_bac"/>
    <property type="match status" value="1"/>
</dbReference>
<dbReference type="InterPro" id="IPR011263">
    <property type="entry name" value="DNA-dir_RNA_pol_RpoA/D/Rpb3"/>
</dbReference>
<dbReference type="InterPro" id="IPR036643">
    <property type="entry name" value="RNApol_insert_sf"/>
</dbReference>
<reference evidence="14" key="1">
    <citation type="journal article" date="2020" name="Microorganisms">
        <title>Complete Genome of a Member of a New Bacterial Lineage in the Microgenomates Group Reveals an Unusual Nucleotide Composition Disparity Between Two Strands of DNA and Limited Metabolic Potential.</title>
        <authorList>
            <person name="Kadnikov V.V."/>
            <person name="Mardanov A.V."/>
            <person name="Beletsky A.V."/>
            <person name="Karnachuk O.V."/>
            <person name="Ravin N.V."/>
        </authorList>
    </citation>
    <scope>NUCLEOTIDE SEQUENCE [LARGE SCALE GENOMIC DNA]</scope>
</reference>
<dbReference type="FunFam" id="2.170.120.12:FF:000001">
    <property type="entry name" value="DNA-directed RNA polymerase subunit alpha"/>
    <property type="match status" value="1"/>
</dbReference>
<dbReference type="GO" id="GO:0003899">
    <property type="term" value="F:DNA-directed RNA polymerase activity"/>
    <property type="evidence" value="ECO:0007669"/>
    <property type="project" value="UniProtKB-UniRule"/>
</dbReference>
<dbReference type="InterPro" id="IPR011260">
    <property type="entry name" value="RNAP_asu_C"/>
</dbReference>
<gene>
    <name evidence="11" type="primary">rpoA</name>
    <name evidence="13" type="ORF">MICH65_0332</name>
</gene>
<feature type="domain" description="DNA-directed RNA polymerase RpoA/D/Rpb3-type" evidence="12">
    <location>
        <begin position="17"/>
        <end position="223"/>
    </location>
</feature>
<evidence type="ECO:0000256" key="4">
    <source>
        <dbReference type="ARBA" id="ARBA00022478"/>
    </source>
</evidence>
<dbReference type="SUPFAM" id="SSF55257">
    <property type="entry name" value="RBP11-like subunits of RNA polymerase"/>
    <property type="match status" value="1"/>
</dbReference>
<dbReference type="InterPro" id="IPR036603">
    <property type="entry name" value="RBP11-like"/>
</dbReference>
<dbReference type="GO" id="GO:0005737">
    <property type="term" value="C:cytoplasm"/>
    <property type="evidence" value="ECO:0007669"/>
    <property type="project" value="UniProtKB-ARBA"/>
</dbReference>
<dbReference type="SMART" id="SM00662">
    <property type="entry name" value="RPOLD"/>
    <property type="match status" value="1"/>
</dbReference>
<name>A0A857N7I2_9BACT</name>
<keyword evidence="14" id="KW-1185">Reference proteome</keyword>
<feature type="region of interest" description="Alpha C-terminal domain (alpha-CTD)" evidence="11">
    <location>
        <begin position="231"/>
        <end position="302"/>
    </location>
</feature>
<comment type="function">
    <text evidence="11">DNA-dependent RNA polymerase catalyzes the transcription of DNA into RNA using the four ribonucleoside triphosphates as substrates.</text>
</comment>
<keyword evidence="6 11" id="KW-0548">Nucleotidyltransferase</keyword>
<evidence type="ECO:0000256" key="8">
    <source>
        <dbReference type="ARBA" id="ARBA00032524"/>
    </source>
</evidence>
<dbReference type="NCBIfam" id="TIGR02027">
    <property type="entry name" value="rpoA"/>
    <property type="match status" value="1"/>
</dbReference>
<evidence type="ECO:0000256" key="3">
    <source>
        <dbReference type="ARBA" id="ARBA00015972"/>
    </source>
</evidence>
<dbReference type="SUPFAM" id="SSF56553">
    <property type="entry name" value="Insert subdomain of RNA polymerase alpha subunit"/>
    <property type="match status" value="1"/>
</dbReference>
<dbReference type="NCBIfam" id="NF003519">
    <property type="entry name" value="PRK05182.2-5"/>
    <property type="match status" value="1"/>
</dbReference>
<evidence type="ECO:0000256" key="7">
    <source>
        <dbReference type="ARBA" id="ARBA00023163"/>
    </source>
</evidence>
<dbReference type="GO" id="GO:0046983">
    <property type="term" value="F:protein dimerization activity"/>
    <property type="evidence" value="ECO:0007669"/>
    <property type="project" value="InterPro"/>
</dbReference>
<dbReference type="Pfam" id="PF01193">
    <property type="entry name" value="RNA_pol_L"/>
    <property type="match status" value="1"/>
</dbReference>
<comment type="catalytic activity">
    <reaction evidence="10 11">
        <text>RNA(n) + a ribonucleoside 5'-triphosphate = RNA(n+1) + diphosphate</text>
        <dbReference type="Rhea" id="RHEA:21248"/>
        <dbReference type="Rhea" id="RHEA-COMP:14527"/>
        <dbReference type="Rhea" id="RHEA-COMP:17342"/>
        <dbReference type="ChEBI" id="CHEBI:33019"/>
        <dbReference type="ChEBI" id="CHEBI:61557"/>
        <dbReference type="ChEBI" id="CHEBI:140395"/>
        <dbReference type="EC" id="2.7.7.6"/>
    </reaction>
</comment>
<dbReference type="GO" id="GO:0000428">
    <property type="term" value="C:DNA-directed RNA polymerase complex"/>
    <property type="evidence" value="ECO:0007669"/>
    <property type="project" value="UniProtKB-KW"/>
</dbReference>
<dbReference type="Proteomes" id="UP000463983">
    <property type="component" value="Chromosome"/>
</dbReference>
<proteinExistence type="inferred from homology"/>
<dbReference type="SUPFAM" id="SSF47789">
    <property type="entry name" value="C-terminal domain of RNA polymerase alpha subunit"/>
    <property type="match status" value="1"/>
</dbReference>
<accession>A0A857N7I2</accession>
<keyword evidence="4 11" id="KW-0240">DNA-directed RNA polymerase</keyword>
<dbReference type="GO" id="GO:0003677">
    <property type="term" value="F:DNA binding"/>
    <property type="evidence" value="ECO:0007669"/>
    <property type="project" value="UniProtKB-UniRule"/>
</dbReference>
<dbReference type="InterPro" id="IPR011262">
    <property type="entry name" value="DNA-dir_RNA_pol_insert"/>
</dbReference>
<dbReference type="Pfam" id="PF03118">
    <property type="entry name" value="RNA_pol_A_CTD"/>
    <property type="match status" value="1"/>
</dbReference>
<keyword evidence="7 11" id="KW-0804">Transcription</keyword>
<dbReference type="InterPro" id="IPR011773">
    <property type="entry name" value="DNA-dir_RpoA"/>
</dbReference>
<evidence type="ECO:0000256" key="6">
    <source>
        <dbReference type="ARBA" id="ARBA00022695"/>
    </source>
</evidence>
<feature type="region of interest" description="Alpha N-terminal domain (alpha-NTD)" evidence="11">
    <location>
        <begin position="1"/>
        <end position="226"/>
    </location>
</feature>
<dbReference type="AlphaFoldDB" id="A0A857N7I2"/>
<evidence type="ECO:0000256" key="10">
    <source>
        <dbReference type="ARBA" id="ARBA00048552"/>
    </source>
</evidence>
<dbReference type="Gene3D" id="1.10.150.20">
    <property type="entry name" value="5' to 3' exonuclease, C-terminal subdomain"/>
    <property type="match status" value="1"/>
</dbReference>
<dbReference type="Gene3D" id="3.30.1360.10">
    <property type="entry name" value="RNA polymerase, RBP11-like subunit"/>
    <property type="match status" value="1"/>
</dbReference>
<evidence type="ECO:0000256" key="11">
    <source>
        <dbReference type="HAMAP-Rule" id="MF_00059"/>
    </source>
</evidence>
<dbReference type="CDD" id="cd06928">
    <property type="entry name" value="RNAP_alpha_NTD"/>
    <property type="match status" value="1"/>
</dbReference>
<evidence type="ECO:0000259" key="12">
    <source>
        <dbReference type="SMART" id="SM00662"/>
    </source>
</evidence>
<dbReference type="RefSeq" id="WP_161931700.1">
    <property type="nucleotide sequence ID" value="NZ_CP047901.1"/>
</dbReference>
<comment type="similarity">
    <text evidence="1 11">Belongs to the RNA polymerase alpha chain family.</text>
</comment>
<evidence type="ECO:0000256" key="1">
    <source>
        <dbReference type="ARBA" id="ARBA00007123"/>
    </source>
</evidence>
<protein>
    <recommendedName>
        <fullName evidence="3 11">DNA-directed RNA polymerase subunit alpha</fullName>
        <shortName evidence="11">RNAP subunit alpha</shortName>
        <ecNumber evidence="2 11">2.7.7.6</ecNumber>
    </recommendedName>
    <alternativeName>
        <fullName evidence="9 11">RNA polymerase subunit alpha</fullName>
    </alternativeName>
    <alternativeName>
        <fullName evidence="8 11">Transcriptase subunit alpha</fullName>
    </alternativeName>
</protein>
<comment type="domain">
    <text evidence="11">The N-terminal domain is essential for RNAP assembly and basal transcription, whereas the C-terminal domain is involved in interaction with transcriptional regulators and with upstream promoter elements.</text>
</comment>
<dbReference type="GO" id="GO:0006351">
    <property type="term" value="P:DNA-templated transcription"/>
    <property type="evidence" value="ECO:0007669"/>
    <property type="project" value="UniProtKB-UniRule"/>
</dbReference>
<evidence type="ECO:0000256" key="5">
    <source>
        <dbReference type="ARBA" id="ARBA00022679"/>
    </source>
</evidence>
<evidence type="ECO:0000256" key="2">
    <source>
        <dbReference type="ARBA" id="ARBA00012418"/>
    </source>
</evidence>
<dbReference type="HAMAP" id="MF_00059">
    <property type="entry name" value="RNApol_bact_RpoA"/>
    <property type="match status" value="1"/>
</dbReference>
<keyword evidence="5 11" id="KW-0808">Transferase</keyword>
<evidence type="ECO:0000313" key="14">
    <source>
        <dbReference type="Proteomes" id="UP000463983"/>
    </source>
</evidence>
<dbReference type="Gene3D" id="2.170.120.12">
    <property type="entry name" value="DNA-directed RNA polymerase, insert domain"/>
    <property type="match status" value="1"/>
</dbReference>
<dbReference type="KEGG" id="caqa:MICH65_0332"/>
<evidence type="ECO:0000313" key="13">
    <source>
        <dbReference type="EMBL" id="QHO63313.1"/>
    </source>
</evidence>
<comment type="subunit">
    <text evidence="11">Homodimer. The RNAP catalytic core consists of 2 alpha, 1 beta, 1 beta' and 1 omega subunit. When a sigma factor is associated with the core the holoenzyme is formed, which can initiate transcription.</text>
</comment>
<dbReference type="EMBL" id="CP047901">
    <property type="protein sequence ID" value="QHO63313.1"/>
    <property type="molecule type" value="Genomic_DNA"/>
</dbReference>
<dbReference type="EC" id="2.7.7.6" evidence="2 11"/>